<name>A0A072U277_MEDTR</name>
<keyword evidence="5" id="KW-1185">Reference proteome</keyword>
<dbReference type="EnsemblPlants" id="KEH23506">
    <property type="protein sequence ID" value="KEH23506"/>
    <property type="gene ID" value="MTR_7g084490"/>
</dbReference>
<evidence type="ECO:0000313" key="2">
    <source>
        <dbReference type="EMBL" id="KEH23506.1"/>
    </source>
</evidence>
<keyword evidence="1" id="KW-0732">Signal</keyword>
<reference evidence="2 5" key="2">
    <citation type="journal article" date="2014" name="BMC Genomics">
        <title>An improved genome release (version Mt4.0) for the model legume Medicago truncatula.</title>
        <authorList>
            <person name="Tang H."/>
            <person name="Krishnakumar V."/>
            <person name="Bidwell S."/>
            <person name="Rosen B."/>
            <person name="Chan A."/>
            <person name="Zhou S."/>
            <person name="Gentzbittel L."/>
            <person name="Childs K.L."/>
            <person name="Yandell M."/>
            <person name="Gundlach H."/>
            <person name="Mayer K.F."/>
            <person name="Schwartz D.C."/>
            <person name="Town C.D."/>
        </authorList>
    </citation>
    <scope>GENOME REANNOTATION</scope>
    <source>
        <strain evidence="2">A17</strain>
        <strain evidence="4 5">cv. Jemalong A17</strain>
    </source>
</reference>
<evidence type="ECO:0000313" key="6">
    <source>
        <dbReference type="Proteomes" id="UP000265566"/>
    </source>
</evidence>
<evidence type="ECO:0000313" key="5">
    <source>
        <dbReference type="Proteomes" id="UP000002051"/>
    </source>
</evidence>
<dbReference type="Proteomes" id="UP000265566">
    <property type="component" value="Chromosome 7"/>
</dbReference>
<proteinExistence type="predicted"/>
<reference evidence="4" key="3">
    <citation type="submission" date="2015-04" db="UniProtKB">
        <authorList>
            <consortium name="EnsemblPlants"/>
        </authorList>
    </citation>
    <scope>IDENTIFICATION</scope>
    <source>
        <strain evidence="4">cv. Jemalong A17</strain>
    </source>
</reference>
<dbReference type="EMBL" id="CM001223">
    <property type="protein sequence ID" value="KEH23506.1"/>
    <property type="molecule type" value="Genomic_DNA"/>
</dbReference>
<accession>A0A072U277</accession>
<sequence length="84" mass="8734">MILIFGMLMLISLATAEEVGLKANLVQCLGKCGDDVLSCVTGCYSWKVGNFLGCAISCEGADVLCMTSCASTIMPPSARPVPLT</sequence>
<reference evidence="6" key="4">
    <citation type="journal article" date="2018" name="Nat. Plants">
        <title>Whole-genome landscape of Medicago truncatula symbiotic genes.</title>
        <authorList>
            <person name="Pecrix Y."/>
            <person name="Staton S.E."/>
            <person name="Sallet E."/>
            <person name="Lelandais-Briere C."/>
            <person name="Moreau S."/>
            <person name="Carrere S."/>
            <person name="Blein T."/>
            <person name="Jardinaud M.F."/>
            <person name="Latrasse D."/>
            <person name="Zouine M."/>
            <person name="Zahm M."/>
            <person name="Kreplak J."/>
            <person name="Mayjonade B."/>
            <person name="Satge C."/>
            <person name="Perez M."/>
            <person name="Cauet S."/>
            <person name="Marande W."/>
            <person name="Chantry-Darmon C."/>
            <person name="Lopez-Roques C."/>
            <person name="Bouchez O."/>
            <person name="Berard A."/>
            <person name="Debelle F."/>
            <person name="Munos S."/>
            <person name="Bendahmane A."/>
            <person name="Berges H."/>
            <person name="Niebel A."/>
            <person name="Buitink J."/>
            <person name="Frugier F."/>
            <person name="Benhamed M."/>
            <person name="Crespi M."/>
            <person name="Gouzy J."/>
            <person name="Gamas P."/>
        </authorList>
    </citation>
    <scope>NUCLEOTIDE SEQUENCE [LARGE SCALE GENOMIC DNA]</scope>
    <source>
        <strain evidence="6">cv. Jemalong A17</strain>
    </source>
</reference>
<reference evidence="2 5" key="1">
    <citation type="journal article" date="2011" name="Nature">
        <title>The Medicago genome provides insight into the evolution of rhizobial symbioses.</title>
        <authorList>
            <person name="Young N.D."/>
            <person name="Debelle F."/>
            <person name="Oldroyd G.E."/>
            <person name="Geurts R."/>
            <person name="Cannon S.B."/>
            <person name="Udvardi M.K."/>
            <person name="Benedito V.A."/>
            <person name="Mayer K.F."/>
            <person name="Gouzy J."/>
            <person name="Schoof H."/>
            <person name="Van de Peer Y."/>
            <person name="Proost S."/>
            <person name="Cook D.R."/>
            <person name="Meyers B.C."/>
            <person name="Spannagl M."/>
            <person name="Cheung F."/>
            <person name="De Mita S."/>
            <person name="Krishnakumar V."/>
            <person name="Gundlach H."/>
            <person name="Zhou S."/>
            <person name="Mudge J."/>
            <person name="Bharti A.K."/>
            <person name="Murray J.D."/>
            <person name="Naoumkina M.A."/>
            <person name="Rosen B."/>
            <person name="Silverstein K.A."/>
            <person name="Tang H."/>
            <person name="Rombauts S."/>
            <person name="Zhao P.X."/>
            <person name="Zhou P."/>
            <person name="Barbe V."/>
            <person name="Bardou P."/>
            <person name="Bechner M."/>
            <person name="Bellec A."/>
            <person name="Berger A."/>
            <person name="Berges H."/>
            <person name="Bidwell S."/>
            <person name="Bisseling T."/>
            <person name="Choisne N."/>
            <person name="Couloux A."/>
            <person name="Denny R."/>
            <person name="Deshpande S."/>
            <person name="Dai X."/>
            <person name="Doyle J.J."/>
            <person name="Dudez A.M."/>
            <person name="Farmer A.D."/>
            <person name="Fouteau S."/>
            <person name="Franken C."/>
            <person name="Gibelin C."/>
            <person name="Gish J."/>
            <person name="Goldstein S."/>
            <person name="Gonzalez A.J."/>
            <person name="Green P.J."/>
            <person name="Hallab A."/>
            <person name="Hartog M."/>
            <person name="Hua A."/>
            <person name="Humphray S.J."/>
            <person name="Jeong D.H."/>
            <person name="Jing Y."/>
            <person name="Jocker A."/>
            <person name="Kenton S.M."/>
            <person name="Kim D.J."/>
            <person name="Klee K."/>
            <person name="Lai H."/>
            <person name="Lang C."/>
            <person name="Lin S."/>
            <person name="Macmil S.L."/>
            <person name="Magdelenat G."/>
            <person name="Matthews L."/>
            <person name="McCorrison J."/>
            <person name="Monaghan E.L."/>
            <person name="Mun J.H."/>
            <person name="Najar F.Z."/>
            <person name="Nicholson C."/>
            <person name="Noirot C."/>
            <person name="O'Bleness M."/>
            <person name="Paule C.R."/>
            <person name="Poulain J."/>
            <person name="Prion F."/>
            <person name="Qin B."/>
            <person name="Qu C."/>
            <person name="Retzel E.F."/>
            <person name="Riddle C."/>
            <person name="Sallet E."/>
            <person name="Samain S."/>
            <person name="Samson N."/>
            <person name="Sanders I."/>
            <person name="Saurat O."/>
            <person name="Scarpelli C."/>
            <person name="Schiex T."/>
            <person name="Segurens B."/>
            <person name="Severin A.J."/>
            <person name="Sherrier D.J."/>
            <person name="Shi R."/>
            <person name="Sims S."/>
            <person name="Singer S.R."/>
            <person name="Sinharoy S."/>
            <person name="Sterck L."/>
            <person name="Viollet A."/>
            <person name="Wang B.B."/>
            <person name="Wang K."/>
            <person name="Wang M."/>
            <person name="Wang X."/>
            <person name="Warfsmann J."/>
            <person name="Weissenbach J."/>
            <person name="White D.D."/>
            <person name="White J.D."/>
            <person name="Wiley G.B."/>
            <person name="Wincker P."/>
            <person name="Xing Y."/>
            <person name="Yang L."/>
            <person name="Yao Z."/>
            <person name="Ying F."/>
            <person name="Zhai J."/>
            <person name="Zhou L."/>
            <person name="Zuber A."/>
            <person name="Denarie J."/>
            <person name="Dixon R.A."/>
            <person name="May G.D."/>
            <person name="Schwartz D.C."/>
            <person name="Rogers J."/>
            <person name="Quetier F."/>
            <person name="Town C.D."/>
            <person name="Roe B.A."/>
        </authorList>
    </citation>
    <scope>NUCLEOTIDE SEQUENCE [LARGE SCALE GENOMIC DNA]</scope>
    <source>
        <strain evidence="2">A17</strain>
        <strain evidence="4 5">cv. Jemalong A17</strain>
    </source>
</reference>
<reference evidence="3" key="5">
    <citation type="journal article" date="2018" name="Nat. Plants">
        <title>Whole-genome landscape of Medicago truncatula symbiotic genes.</title>
        <authorList>
            <person name="Pecrix Y."/>
            <person name="Gamas P."/>
            <person name="Carrere S."/>
        </authorList>
    </citation>
    <scope>NUCLEOTIDE SEQUENCE</scope>
    <source>
        <tissue evidence="3">Leaves</tissue>
    </source>
</reference>
<dbReference type="Gramene" id="rna41982">
    <property type="protein sequence ID" value="RHN47389.1"/>
    <property type="gene ID" value="gene41982"/>
</dbReference>
<evidence type="ECO:0000313" key="4">
    <source>
        <dbReference type="EnsemblPlants" id="KEH23506"/>
    </source>
</evidence>
<dbReference type="Proteomes" id="UP000002051">
    <property type="component" value="Unassembled WGS sequence"/>
</dbReference>
<feature type="signal peptide" evidence="1">
    <location>
        <begin position="1"/>
        <end position="16"/>
    </location>
</feature>
<dbReference type="EMBL" id="PSQE01000007">
    <property type="protein sequence ID" value="RHN47389.1"/>
    <property type="molecule type" value="Genomic_DNA"/>
</dbReference>
<dbReference type="HOGENOM" id="CLU_2530941_0_0_1"/>
<protein>
    <submittedName>
        <fullName evidence="2">Antimicrobial peptide MBP-1 related (LEM1)</fullName>
    </submittedName>
</protein>
<feature type="chain" id="PRO_5014499237" evidence="1">
    <location>
        <begin position="17"/>
        <end position="84"/>
    </location>
</feature>
<organism evidence="2 5">
    <name type="scientific">Medicago truncatula</name>
    <name type="common">Barrel medic</name>
    <name type="synonym">Medicago tribuloides</name>
    <dbReference type="NCBI Taxonomy" id="3880"/>
    <lineage>
        <taxon>Eukaryota</taxon>
        <taxon>Viridiplantae</taxon>
        <taxon>Streptophyta</taxon>
        <taxon>Embryophyta</taxon>
        <taxon>Tracheophyta</taxon>
        <taxon>Spermatophyta</taxon>
        <taxon>Magnoliopsida</taxon>
        <taxon>eudicotyledons</taxon>
        <taxon>Gunneridae</taxon>
        <taxon>Pentapetalae</taxon>
        <taxon>rosids</taxon>
        <taxon>fabids</taxon>
        <taxon>Fabales</taxon>
        <taxon>Fabaceae</taxon>
        <taxon>Papilionoideae</taxon>
        <taxon>50 kb inversion clade</taxon>
        <taxon>NPAAA clade</taxon>
        <taxon>Hologalegina</taxon>
        <taxon>IRL clade</taxon>
        <taxon>Trifolieae</taxon>
        <taxon>Medicago</taxon>
    </lineage>
</organism>
<gene>
    <name evidence="2" type="ordered locus">MTR_7g084490</name>
    <name evidence="3" type="ORF">MtrunA17_Chr7g0252451</name>
</gene>
<dbReference type="AlphaFoldDB" id="A0A072U277"/>
<evidence type="ECO:0000313" key="3">
    <source>
        <dbReference type="EMBL" id="RHN47389.1"/>
    </source>
</evidence>
<evidence type="ECO:0000256" key="1">
    <source>
        <dbReference type="SAM" id="SignalP"/>
    </source>
</evidence>